<dbReference type="PANTHER" id="PTHR33336:SF3">
    <property type="entry name" value="ABM DOMAIN-CONTAINING PROTEIN"/>
    <property type="match status" value="1"/>
</dbReference>
<reference evidence="2 3" key="1">
    <citation type="submission" date="2018-08" db="EMBL/GenBank/DDBJ databases">
        <title>Acidipila sp. 4G-K13, an acidobacterium isolated from forest soil.</title>
        <authorList>
            <person name="Gao Z.-H."/>
            <person name="Qiu L.-H."/>
        </authorList>
    </citation>
    <scope>NUCLEOTIDE SEQUENCE [LARGE SCALE GENOMIC DNA]</scope>
    <source>
        <strain evidence="2 3">4G-K13</strain>
    </source>
</reference>
<dbReference type="Gene3D" id="3.30.70.100">
    <property type="match status" value="1"/>
</dbReference>
<name>A0A372ILW6_9BACT</name>
<keyword evidence="2" id="KW-0560">Oxidoreductase</keyword>
<feature type="domain" description="ABM" evidence="1">
    <location>
        <begin position="5"/>
        <end position="93"/>
    </location>
</feature>
<organism evidence="2 3">
    <name type="scientific">Paracidobacterium acidisoli</name>
    <dbReference type="NCBI Taxonomy" id="2303751"/>
    <lineage>
        <taxon>Bacteria</taxon>
        <taxon>Pseudomonadati</taxon>
        <taxon>Acidobacteriota</taxon>
        <taxon>Terriglobia</taxon>
        <taxon>Terriglobales</taxon>
        <taxon>Acidobacteriaceae</taxon>
        <taxon>Paracidobacterium</taxon>
    </lineage>
</organism>
<evidence type="ECO:0000313" key="3">
    <source>
        <dbReference type="Proteomes" id="UP000264702"/>
    </source>
</evidence>
<dbReference type="InterPro" id="IPR011008">
    <property type="entry name" value="Dimeric_a/b-barrel"/>
</dbReference>
<dbReference type="AlphaFoldDB" id="A0A372ILW6"/>
<evidence type="ECO:0000259" key="1">
    <source>
        <dbReference type="PROSITE" id="PS51725"/>
    </source>
</evidence>
<proteinExistence type="predicted"/>
<dbReference type="InterPro" id="IPR007138">
    <property type="entry name" value="ABM_dom"/>
</dbReference>
<gene>
    <name evidence="2" type="ORF">D0Y96_15140</name>
</gene>
<dbReference type="RefSeq" id="WP_117301925.1">
    <property type="nucleotide sequence ID" value="NZ_QVQT02000005.1"/>
</dbReference>
<dbReference type="SUPFAM" id="SSF54909">
    <property type="entry name" value="Dimeric alpha+beta barrel"/>
    <property type="match status" value="1"/>
</dbReference>
<keyword evidence="2" id="KW-0503">Monooxygenase</keyword>
<accession>A0A372ILW6</accession>
<protein>
    <submittedName>
        <fullName evidence="2">Antibiotic biosynthesis monooxygenase</fullName>
    </submittedName>
</protein>
<comment type="caution">
    <text evidence="2">The sequence shown here is derived from an EMBL/GenBank/DDBJ whole genome shotgun (WGS) entry which is preliminary data.</text>
</comment>
<dbReference type="EMBL" id="QVQT01000005">
    <property type="protein sequence ID" value="RFU15952.1"/>
    <property type="molecule type" value="Genomic_DNA"/>
</dbReference>
<dbReference type="PANTHER" id="PTHR33336">
    <property type="entry name" value="QUINOL MONOOXYGENASE YGIN-RELATED"/>
    <property type="match status" value="1"/>
</dbReference>
<dbReference type="GO" id="GO:0004497">
    <property type="term" value="F:monooxygenase activity"/>
    <property type="evidence" value="ECO:0007669"/>
    <property type="project" value="UniProtKB-KW"/>
</dbReference>
<evidence type="ECO:0000313" key="2">
    <source>
        <dbReference type="EMBL" id="RFU15952.1"/>
    </source>
</evidence>
<dbReference type="OrthoDB" id="9812754at2"/>
<dbReference type="InterPro" id="IPR050744">
    <property type="entry name" value="AI-2_Isomerase_LsrG"/>
</dbReference>
<sequence>MDHAVVLDVHMEAVPGRELELEKALLALVAPTREEPGCLTYLLHRNQEHSGRFLFYEKFRDQAALEAHLATSHFQKFAALRAAGNDPVAVVTVTKWNVVE</sequence>
<dbReference type="Pfam" id="PF03992">
    <property type="entry name" value="ABM"/>
    <property type="match status" value="1"/>
</dbReference>
<dbReference type="Proteomes" id="UP000264702">
    <property type="component" value="Unassembled WGS sequence"/>
</dbReference>
<keyword evidence="3" id="KW-1185">Reference proteome</keyword>
<dbReference type="PROSITE" id="PS51725">
    <property type="entry name" value="ABM"/>
    <property type="match status" value="1"/>
</dbReference>